<feature type="region of interest" description="Disordered" evidence="1">
    <location>
        <begin position="101"/>
        <end position="124"/>
    </location>
</feature>
<dbReference type="Proteomes" id="UP001302602">
    <property type="component" value="Unassembled WGS sequence"/>
</dbReference>
<organism evidence="2 3">
    <name type="scientific">Parathielavia appendiculata</name>
    <dbReference type="NCBI Taxonomy" id="2587402"/>
    <lineage>
        <taxon>Eukaryota</taxon>
        <taxon>Fungi</taxon>
        <taxon>Dikarya</taxon>
        <taxon>Ascomycota</taxon>
        <taxon>Pezizomycotina</taxon>
        <taxon>Sordariomycetes</taxon>
        <taxon>Sordariomycetidae</taxon>
        <taxon>Sordariales</taxon>
        <taxon>Chaetomiaceae</taxon>
        <taxon>Parathielavia</taxon>
    </lineage>
</organism>
<feature type="compositionally biased region" description="Basic and acidic residues" evidence="1">
    <location>
        <begin position="101"/>
        <end position="116"/>
    </location>
</feature>
<evidence type="ECO:0000256" key="1">
    <source>
        <dbReference type="SAM" id="MobiDB-lite"/>
    </source>
</evidence>
<dbReference type="RefSeq" id="XP_062647184.1">
    <property type="nucleotide sequence ID" value="XM_062787490.1"/>
</dbReference>
<reference evidence="2" key="2">
    <citation type="submission" date="2023-05" db="EMBL/GenBank/DDBJ databases">
        <authorList>
            <consortium name="Lawrence Berkeley National Laboratory"/>
            <person name="Steindorff A."/>
            <person name="Hensen N."/>
            <person name="Bonometti L."/>
            <person name="Westerberg I."/>
            <person name="Brannstrom I.O."/>
            <person name="Guillou S."/>
            <person name="Cros-Aarteil S."/>
            <person name="Calhoun S."/>
            <person name="Haridas S."/>
            <person name="Kuo A."/>
            <person name="Mondo S."/>
            <person name="Pangilinan J."/>
            <person name="Riley R."/>
            <person name="Labutti K."/>
            <person name="Andreopoulos B."/>
            <person name="Lipzen A."/>
            <person name="Chen C."/>
            <person name="Yanf M."/>
            <person name="Daum C."/>
            <person name="Ng V."/>
            <person name="Clum A."/>
            <person name="Ohm R."/>
            <person name="Martin F."/>
            <person name="Silar P."/>
            <person name="Natvig D."/>
            <person name="Lalanne C."/>
            <person name="Gautier V."/>
            <person name="Ament-Velasquez S.L."/>
            <person name="Kruys A."/>
            <person name="Hutchinson M.I."/>
            <person name="Powell A.J."/>
            <person name="Barry K."/>
            <person name="Miller A.N."/>
            <person name="Grigoriev I.V."/>
            <person name="Debuchy R."/>
            <person name="Gladieux P."/>
            <person name="Thoren M.H."/>
            <person name="Johannesson H."/>
        </authorList>
    </citation>
    <scope>NUCLEOTIDE SEQUENCE</scope>
    <source>
        <strain evidence="2">CBS 731.68</strain>
    </source>
</reference>
<sequence length="193" mass="21226">MRRRSDWRAVAECWLEISPGGVMDVCRARSAAQGKPDGGSPIYIQCIQRGKCGRFVFREVVFLVCLFWEEETGSEVGSASKKQGRGGCTAACPDSCRVVDRDSAHSKNGRTRDKTTRAQNGSHQATESLKACRIDISRLNNALLYYHFHTAACPSLFILTQACMINPRIDRKPRNAGSAGPVTTRLGKSNLMS</sequence>
<evidence type="ECO:0000313" key="2">
    <source>
        <dbReference type="EMBL" id="KAK4123413.1"/>
    </source>
</evidence>
<gene>
    <name evidence="2" type="ORF">N657DRAFT_462805</name>
</gene>
<comment type="caution">
    <text evidence="2">The sequence shown here is derived from an EMBL/GenBank/DDBJ whole genome shotgun (WGS) entry which is preliminary data.</text>
</comment>
<dbReference type="EMBL" id="MU853229">
    <property type="protein sequence ID" value="KAK4123413.1"/>
    <property type="molecule type" value="Genomic_DNA"/>
</dbReference>
<name>A0AAN6Z3E8_9PEZI</name>
<keyword evidence="3" id="KW-1185">Reference proteome</keyword>
<dbReference type="GeneID" id="87824260"/>
<feature type="region of interest" description="Disordered" evidence="1">
    <location>
        <begin position="171"/>
        <end position="193"/>
    </location>
</feature>
<proteinExistence type="predicted"/>
<reference evidence="2" key="1">
    <citation type="journal article" date="2023" name="Mol. Phylogenet. Evol.">
        <title>Genome-scale phylogeny and comparative genomics of the fungal order Sordariales.</title>
        <authorList>
            <person name="Hensen N."/>
            <person name="Bonometti L."/>
            <person name="Westerberg I."/>
            <person name="Brannstrom I.O."/>
            <person name="Guillou S."/>
            <person name="Cros-Aarteil S."/>
            <person name="Calhoun S."/>
            <person name="Haridas S."/>
            <person name="Kuo A."/>
            <person name="Mondo S."/>
            <person name="Pangilinan J."/>
            <person name="Riley R."/>
            <person name="LaButti K."/>
            <person name="Andreopoulos B."/>
            <person name="Lipzen A."/>
            <person name="Chen C."/>
            <person name="Yan M."/>
            <person name="Daum C."/>
            <person name="Ng V."/>
            <person name="Clum A."/>
            <person name="Steindorff A."/>
            <person name="Ohm R.A."/>
            <person name="Martin F."/>
            <person name="Silar P."/>
            <person name="Natvig D.O."/>
            <person name="Lalanne C."/>
            <person name="Gautier V."/>
            <person name="Ament-Velasquez S.L."/>
            <person name="Kruys A."/>
            <person name="Hutchinson M.I."/>
            <person name="Powell A.J."/>
            <person name="Barry K."/>
            <person name="Miller A.N."/>
            <person name="Grigoriev I.V."/>
            <person name="Debuchy R."/>
            <person name="Gladieux P."/>
            <person name="Hiltunen Thoren M."/>
            <person name="Johannesson H."/>
        </authorList>
    </citation>
    <scope>NUCLEOTIDE SEQUENCE</scope>
    <source>
        <strain evidence="2">CBS 731.68</strain>
    </source>
</reference>
<dbReference type="AlphaFoldDB" id="A0AAN6Z3E8"/>
<accession>A0AAN6Z3E8</accession>
<protein>
    <submittedName>
        <fullName evidence="2">Uncharacterized protein</fullName>
    </submittedName>
</protein>
<evidence type="ECO:0000313" key="3">
    <source>
        <dbReference type="Proteomes" id="UP001302602"/>
    </source>
</evidence>